<evidence type="ECO:0000256" key="6">
    <source>
        <dbReference type="ARBA" id="ARBA00022989"/>
    </source>
</evidence>
<dbReference type="InterPro" id="IPR017972">
    <property type="entry name" value="Cyt_P450_CS"/>
</dbReference>
<proteinExistence type="inferred from homology"/>
<keyword evidence="8 11" id="KW-0408">Iron</keyword>
<dbReference type="InterPro" id="IPR050665">
    <property type="entry name" value="Cytochrome_P450_Monooxygen"/>
</dbReference>
<comment type="similarity">
    <text evidence="2 11">Belongs to the cytochrome P450 family.</text>
</comment>
<evidence type="ECO:0000256" key="10">
    <source>
        <dbReference type="ARBA" id="ARBA00023136"/>
    </source>
</evidence>
<evidence type="ECO:0000256" key="11">
    <source>
        <dbReference type="RuleBase" id="RU000461"/>
    </source>
</evidence>
<dbReference type="PROSITE" id="PS00086">
    <property type="entry name" value="CYTOCHROME_P450"/>
    <property type="match status" value="1"/>
</dbReference>
<name>A0ABU6V7I6_9FABA</name>
<evidence type="ECO:0000256" key="5">
    <source>
        <dbReference type="ARBA" id="ARBA00022723"/>
    </source>
</evidence>
<dbReference type="InterPro" id="IPR001128">
    <property type="entry name" value="Cyt_P450"/>
</dbReference>
<dbReference type="SUPFAM" id="SSF48264">
    <property type="entry name" value="Cytochrome P450"/>
    <property type="match status" value="1"/>
</dbReference>
<protein>
    <submittedName>
        <fullName evidence="12">Uncharacterized protein</fullName>
    </submittedName>
</protein>
<evidence type="ECO:0000313" key="13">
    <source>
        <dbReference type="Proteomes" id="UP001341840"/>
    </source>
</evidence>
<dbReference type="Pfam" id="PF00067">
    <property type="entry name" value="p450"/>
    <property type="match status" value="1"/>
</dbReference>
<keyword evidence="3 11" id="KW-0349">Heme</keyword>
<gene>
    <name evidence="12" type="ORF">PIB30_020458</name>
</gene>
<comment type="subcellular location">
    <subcellularLocation>
        <location evidence="1">Membrane</location>
        <topology evidence="1">Single-pass membrane protein</topology>
    </subcellularLocation>
</comment>
<dbReference type="Proteomes" id="UP001341840">
    <property type="component" value="Unassembled WGS sequence"/>
</dbReference>
<reference evidence="12 13" key="1">
    <citation type="journal article" date="2023" name="Plants (Basel)">
        <title>Bridging the Gap: Combining Genomics and Transcriptomics Approaches to Understand Stylosanthes scabra, an Orphan Legume from the Brazilian Caatinga.</title>
        <authorList>
            <person name="Ferreira-Neto J.R.C."/>
            <person name="da Silva M.D."/>
            <person name="Binneck E."/>
            <person name="de Melo N.F."/>
            <person name="da Silva R.H."/>
            <person name="de Melo A.L.T.M."/>
            <person name="Pandolfi V."/>
            <person name="Bustamante F.O."/>
            <person name="Brasileiro-Vidal A.C."/>
            <person name="Benko-Iseppon A.M."/>
        </authorList>
    </citation>
    <scope>NUCLEOTIDE SEQUENCE [LARGE SCALE GENOMIC DNA]</scope>
    <source>
        <tissue evidence="12">Leaves</tissue>
    </source>
</reference>
<keyword evidence="6" id="KW-1133">Transmembrane helix</keyword>
<evidence type="ECO:0000256" key="4">
    <source>
        <dbReference type="ARBA" id="ARBA00022692"/>
    </source>
</evidence>
<evidence type="ECO:0000256" key="3">
    <source>
        <dbReference type="ARBA" id="ARBA00022617"/>
    </source>
</evidence>
<dbReference type="InterPro" id="IPR002401">
    <property type="entry name" value="Cyt_P450_E_grp-I"/>
</dbReference>
<dbReference type="PANTHER" id="PTHR24282:SF36">
    <property type="entry name" value="CYTOCHROME P450 714A1-RELATED"/>
    <property type="match status" value="1"/>
</dbReference>
<dbReference type="Gene3D" id="1.10.630.10">
    <property type="entry name" value="Cytochrome P450"/>
    <property type="match status" value="1"/>
</dbReference>
<evidence type="ECO:0000313" key="12">
    <source>
        <dbReference type="EMBL" id="MED6169324.1"/>
    </source>
</evidence>
<dbReference type="PANTHER" id="PTHR24282">
    <property type="entry name" value="CYTOCHROME P450 FAMILY MEMBER"/>
    <property type="match status" value="1"/>
</dbReference>
<dbReference type="PRINTS" id="PR00463">
    <property type="entry name" value="EP450I"/>
</dbReference>
<keyword evidence="13" id="KW-1185">Reference proteome</keyword>
<dbReference type="InterPro" id="IPR036396">
    <property type="entry name" value="Cyt_P450_sf"/>
</dbReference>
<keyword evidence="10" id="KW-0472">Membrane</keyword>
<organism evidence="12 13">
    <name type="scientific">Stylosanthes scabra</name>
    <dbReference type="NCBI Taxonomy" id="79078"/>
    <lineage>
        <taxon>Eukaryota</taxon>
        <taxon>Viridiplantae</taxon>
        <taxon>Streptophyta</taxon>
        <taxon>Embryophyta</taxon>
        <taxon>Tracheophyta</taxon>
        <taxon>Spermatophyta</taxon>
        <taxon>Magnoliopsida</taxon>
        <taxon>eudicotyledons</taxon>
        <taxon>Gunneridae</taxon>
        <taxon>Pentapetalae</taxon>
        <taxon>rosids</taxon>
        <taxon>fabids</taxon>
        <taxon>Fabales</taxon>
        <taxon>Fabaceae</taxon>
        <taxon>Papilionoideae</taxon>
        <taxon>50 kb inversion clade</taxon>
        <taxon>dalbergioids sensu lato</taxon>
        <taxon>Dalbergieae</taxon>
        <taxon>Pterocarpus clade</taxon>
        <taxon>Stylosanthes</taxon>
    </lineage>
</organism>
<evidence type="ECO:0000256" key="7">
    <source>
        <dbReference type="ARBA" id="ARBA00023002"/>
    </source>
</evidence>
<evidence type="ECO:0000256" key="8">
    <source>
        <dbReference type="ARBA" id="ARBA00023004"/>
    </source>
</evidence>
<dbReference type="EMBL" id="JASCZI010151100">
    <property type="protein sequence ID" value="MED6169324.1"/>
    <property type="molecule type" value="Genomic_DNA"/>
</dbReference>
<sequence length="387" mass="43581">MNKLMTLDLGKPSHITNNLASLLGNGILRANGVSWSHQRKLVAPEFFMEKVKGMVDLMIESAQPLLTKWDKAIEAKGSDEVEIEVDEDLRSLAADVISRVCFGHSHSKGIEVFSKLRLMQKKMSKHGAFLFGIKGLREVESLIWELVEKRKEECSEKPSSKKDLMQLLLEAAMSDSSLPKDFAKQFIVDNCKNIYFAGHETVAVTESWALMLLAVYPEWQDRVRKEVAQVFSNGIPNADDLPLLKTLTMVIQEVLRLYPPGAFVSREVYKDTQIGELNVPKGVCLWTLIPTIHRDPEIWGPNANEFEPERFKDGVSKACKYPQAYVPFGVGPRLCVGKNFAMVQLKVVLALIISRFSFSLCPSYKHAPAYRMIIEPGHGVQILIHKI</sequence>
<comment type="caution">
    <text evidence="12">The sequence shown here is derived from an EMBL/GenBank/DDBJ whole genome shotgun (WGS) entry which is preliminary data.</text>
</comment>
<evidence type="ECO:0000256" key="9">
    <source>
        <dbReference type="ARBA" id="ARBA00023033"/>
    </source>
</evidence>
<keyword evidence="9 11" id="KW-0503">Monooxygenase</keyword>
<keyword evidence="7 11" id="KW-0560">Oxidoreductase</keyword>
<accession>A0ABU6V7I6</accession>
<keyword evidence="5 11" id="KW-0479">Metal-binding</keyword>
<keyword evidence="4" id="KW-0812">Transmembrane</keyword>
<evidence type="ECO:0000256" key="1">
    <source>
        <dbReference type="ARBA" id="ARBA00004167"/>
    </source>
</evidence>
<evidence type="ECO:0000256" key="2">
    <source>
        <dbReference type="ARBA" id="ARBA00010617"/>
    </source>
</evidence>
<dbReference type="PRINTS" id="PR00385">
    <property type="entry name" value="P450"/>
</dbReference>